<feature type="region of interest" description="Disordered" evidence="5">
    <location>
        <begin position="305"/>
        <end position="325"/>
    </location>
</feature>
<dbReference type="OrthoDB" id="34275at2157"/>
<dbReference type="AlphaFoldDB" id="A0A4P8WH74"/>
<evidence type="ECO:0000256" key="5">
    <source>
        <dbReference type="SAM" id="MobiDB-lite"/>
    </source>
</evidence>
<dbReference type="InterPro" id="IPR036291">
    <property type="entry name" value="NAD(P)-bd_dom_sf"/>
</dbReference>
<dbReference type="EMBL" id="CP040330">
    <property type="protein sequence ID" value="QCS42494.1"/>
    <property type="molecule type" value="Genomic_DNA"/>
</dbReference>
<dbReference type="Pfam" id="PF00389">
    <property type="entry name" value="2-Hacid_dh"/>
    <property type="match status" value="1"/>
</dbReference>
<dbReference type="Gene3D" id="3.40.50.720">
    <property type="entry name" value="NAD(P)-binding Rossmann-like Domain"/>
    <property type="match status" value="2"/>
</dbReference>
<accession>A0A4P8WH74</accession>
<protein>
    <submittedName>
        <fullName evidence="8">Hydroxyacid dehydrogenase</fullName>
    </submittedName>
</protein>
<keyword evidence="2 4" id="KW-0560">Oxidoreductase</keyword>
<comment type="similarity">
    <text evidence="1 4">Belongs to the D-isomer specific 2-hydroxyacid dehydrogenase family.</text>
</comment>
<evidence type="ECO:0000256" key="4">
    <source>
        <dbReference type="RuleBase" id="RU003719"/>
    </source>
</evidence>
<dbReference type="Pfam" id="PF02826">
    <property type="entry name" value="2-Hacid_dh_C"/>
    <property type="match status" value="1"/>
</dbReference>
<evidence type="ECO:0000259" key="6">
    <source>
        <dbReference type="Pfam" id="PF00389"/>
    </source>
</evidence>
<proteinExistence type="inferred from homology"/>
<reference evidence="9" key="1">
    <citation type="submission" date="2019-05" db="EMBL/GenBank/DDBJ databases">
        <title>Genome sequence and methylation pattern of the halophilic Archaeon Natrinema versiforme BOL5-4.</title>
        <authorList>
            <person name="DasSarma P."/>
            <person name="Anton B.P."/>
            <person name="DasSarma S.L."/>
            <person name="Martinez F.L."/>
            <person name="Guzman D."/>
            <person name="Roberts R.J."/>
            <person name="DasSarma S."/>
        </authorList>
    </citation>
    <scope>NUCLEOTIDE SEQUENCE [LARGE SCALE GENOMIC DNA]</scope>
    <source>
        <strain evidence="9">BOL5-4</strain>
    </source>
</reference>
<dbReference type="GO" id="GO:0051287">
    <property type="term" value="F:NAD binding"/>
    <property type="evidence" value="ECO:0007669"/>
    <property type="project" value="InterPro"/>
</dbReference>
<dbReference type="SUPFAM" id="SSF51735">
    <property type="entry name" value="NAD(P)-binding Rossmann-fold domains"/>
    <property type="match status" value="1"/>
</dbReference>
<dbReference type="InterPro" id="IPR050857">
    <property type="entry name" value="D-2-hydroxyacid_DH"/>
</dbReference>
<sequence length="325" mass="34870">MVNHEWTVLLPAEIHPAGPKSIADIATTVSRDEYETRAQLLADADRFDAVITRTEPIDREFITAAFELEIISKHGVGYDNIDVDAATENGIPVTNTPGVNSRAVAEHAITLLLAVRRRLRLADGAVRSGTGERYDTVTDQFRNDTVGLYGYGDIGSEVASLVSSLGMDCLVYDPYVDESELAAHVTKVDPVADLFDRADAVSVHAPLTPETRAAISEAELGRLAPFGILINTARAEIVDRDALISSLEAGELSGVGIDVFADGPPSQAHPLLEYENAVLTPHIGAQTTEALTEMSRRSVNNVRSVHDGTMPETTLNGDELSSPLS</sequence>
<organism evidence="8 9">
    <name type="scientific">Natrinema versiforme</name>
    <dbReference type="NCBI Taxonomy" id="88724"/>
    <lineage>
        <taxon>Archaea</taxon>
        <taxon>Methanobacteriati</taxon>
        <taxon>Methanobacteriota</taxon>
        <taxon>Stenosarchaea group</taxon>
        <taxon>Halobacteria</taxon>
        <taxon>Halobacteriales</taxon>
        <taxon>Natrialbaceae</taxon>
        <taxon>Natrinema</taxon>
    </lineage>
</organism>
<dbReference type="SUPFAM" id="SSF52283">
    <property type="entry name" value="Formate/glycerate dehydrogenase catalytic domain-like"/>
    <property type="match status" value="1"/>
</dbReference>
<dbReference type="PANTHER" id="PTHR42789:SF1">
    <property type="entry name" value="D-ISOMER SPECIFIC 2-HYDROXYACID DEHYDROGENASE FAMILY PROTEIN (AFU_ORTHOLOGUE AFUA_6G10090)"/>
    <property type="match status" value="1"/>
</dbReference>
<evidence type="ECO:0000256" key="1">
    <source>
        <dbReference type="ARBA" id="ARBA00005854"/>
    </source>
</evidence>
<evidence type="ECO:0000313" key="8">
    <source>
        <dbReference type="EMBL" id="QCS42494.1"/>
    </source>
</evidence>
<keyword evidence="3" id="KW-0520">NAD</keyword>
<gene>
    <name evidence="8" type="ORF">FEJ81_09025</name>
</gene>
<feature type="domain" description="D-isomer specific 2-hydroxyacid dehydrogenase catalytic" evidence="6">
    <location>
        <begin position="14"/>
        <end position="314"/>
    </location>
</feature>
<evidence type="ECO:0000256" key="3">
    <source>
        <dbReference type="ARBA" id="ARBA00023027"/>
    </source>
</evidence>
<dbReference type="PANTHER" id="PTHR42789">
    <property type="entry name" value="D-ISOMER SPECIFIC 2-HYDROXYACID DEHYDROGENASE FAMILY PROTEIN (AFU_ORTHOLOGUE AFUA_6G10090)"/>
    <property type="match status" value="1"/>
</dbReference>
<evidence type="ECO:0000259" key="7">
    <source>
        <dbReference type="Pfam" id="PF02826"/>
    </source>
</evidence>
<dbReference type="GO" id="GO:0016616">
    <property type="term" value="F:oxidoreductase activity, acting on the CH-OH group of donors, NAD or NADP as acceptor"/>
    <property type="evidence" value="ECO:0007669"/>
    <property type="project" value="InterPro"/>
</dbReference>
<evidence type="ECO:0000313" key="9">
    <source>
        <dbReference type="Proteomes" id="UP000302218"/>
    </source>
</evidence>
<evidence type="ECO:0000256" key="2">
    <source>
        <dbReference type="ARBA" id="ARBA00023002"/>
    </source>
</evidence>
<dbReference type="Proteomes" id="UP000302218">
    <property type="component" value="Chromosome"/>
</dbReference>
<dbReference type="InterPro" id="IPR006140">
    <property type="entry name" value="D-isomer_DH_NAD-bd"/>
</dbReference>
<dbReference type="GeneID" id="40265412"/>
<name>A0A4P8WH74_9EURY</name>
<feature type="domain" description="D-isomer specific 2-hydroxyacid dehydrogenase NAD-binding" evidence="7">
    <location>
        <begin position="109"/>
        <end position="284"/>
    </location>
</feature>
<dbReference type="RefSeq" id="WP_138244978.1">
    <property type="nucleotide sequence ID" value="NZ_CP040330.1"/>
</dbReference>
<dbReference type="InterPro" id="IPR006139">
    <property type="entry name" value="D-isomer_2_OHA_DH_cat_dom"/>
</dbReference>
<dbReference type="KEGG" id="nvr:FEJ81_09025"/>